<evidence type="ECO:0000259" key="3">
    <source>
        <dbReference type="Pfam" id="PF00155"/>
    </source>
</evidence>
<accession>A0A1B7XEU8</accession>
<dbReference type="Pfam" id="PF00155">
    <property type="entry name" value="Aminotran_1_2"/>
    <property type="match status" value="1"/>
</dbReference>
<reference evidence="4 5" key="1">
    <citation type="submission" date="2015-01" db="EMBL/GenBank/DDBJ databases">
        <title>Desulfovibrio sp. JC271 draft genome sequence.</title>
        <authorList>
            <person name="Shivani Y."/>
            <person name="Subhash Y."/>
            <person name="Sasikala C."/>
            <person name="Ramana C.V."/>
        </authorList>
    </citation>
    <scope>NUCLEOTIDE SEQUENCE [LARGE SCALE GENOMIC DNA]</scope>
    <source>
        <strain evidence="4 5">JC271</strain>
    </source>
</reference>
<protein>
    <recommendedName>
        <fullName evidence="3">Aminotransferase class I/classII large domain-containing protein</fullName>
    </recommendedName>
</protein>
<dbReference type="EMBL" id="JXMS01000009">
    <property type="protein sequence ID" value="OBQ52704.1"/>
    <property type="molecule type" value="Genomic_DNA"/>
</dbReference>
<organism evidence="4 5">
    <name type="scientific">Halodesulfovibrio spirochaetisodalis</name>
    <dbReference type="NCBI Taxonomy" id="1560234"/>
    <lineage>
        <taxon>Bacteria</taxon>
        <taxon>Pseudomonadati</taxon>
        <taxon>Thermodesulfobacteriota</taxon>
        <taxon>Desulfovibrionia</taxon>
        <taxon>Desulfovibrionales</taxon>
        <taxon>Desulfovibrionaceae</taxon>
        <taxon>Halodesulfovibrio</taxon>
    </lineage>
</organism>
<comment type="cofactor">
    <cofactor evidence="1">
        <name>pyridoxal 5'-phosphate</name>
        <dbReference type="ChEBI" id="CHEBI:597326"/>
    </cofactor>
</comment>
<dbReference type="RefSeq" id="WP_066853961.1">
    <property type="nucleotide sequence ID" value="NZ_JXMS01000009.1"/>
</dbReference>
<evidence type="ECO:0000256" key="2">
    <source>
        <dbReference type="ARBA" id="ARBA00022898"/>
    </source>
</evidence>
<keyword evidence="2" id="KW-0663">Pyridoxal phosphate</keyword>
<feature type="domain" description="Aminotransferase class I/classII large" evidence="3">
    <location>
        <begin position="34"/>
        <end position="366"/>
    </location>
</feature>
<dbReference type="CDD" id="cd00609">
    <property type="entry name" value="AAT_like"/>
    <property type="match status" value="1"/>
</dbReference>
<dbReference type="PANTHER" id="PTHR42885:SF1">
    <property type="entry name" value="THREONINE-PHOSPHATE DECARBOXYLASE"/>
    <property type="match status" value="1"/>
</dbReference>
<dbReference type="PANTHER" id="PTHR42885">
    <property type="entry name" value="HISTIDINOL-PHOSPHATE AMINOTRANSFERASE-RELATED"/>
    <property type="match status" value="1"/>
</dbReference>
<evidence type="ECO:0000256" key="1">
    <source>
        <dbReference type="ARBA" id="ARBA00001933"/>
    </source>
</evidence>
<dbReference type="STRING" id="1560234.SP90_06995"/>
<gene>
    <name evidence="4" type="ORF">SP90_06995</name>
</gene>
<dbReference type="SUPFAM" id="SSF53383">
    <property type="entry name" value="PLP-dependent transferases"/>
    <property type="match status" value="1"/>
</dbReference>
<sequence>MTDSATHKQQGAHGGEIFRIAREAGATPDTIADFSSNANSLCQDLTEEILFSDPQGAYSDYNHYPDTWAVELTTAIAEHEAVSHDEIIVGHGSTEIIFLTFQQIKPKKVLLIGPMFSEYEKACAVFAQEHDVLTCTSDTNFTPDPADLAKSGEYDLVVLCCPNNPATVTYPDMQKLLQAIHSPYILIDSTYREFLHGTPEYAATESSLYKSWCNSGTSLITIHSFTKFFYCTGVRLGYAVSDADTISHLQQGKMPWTVTASAQKAGIKFLENIANYRERLPALFAYRKEFTDAVRSTDVFASDAIFNGVNYLFCRLKNPELGAQFYEYLLNRNILVRLCDNIPGTEKGFIRMQVKTPTEWAPLIAALHEWAATV</sequence>
<dbReference type="InterPro" id="IPR015421">
    <property type="entry name" value="PyrdxlP-dep_Trfase_major"/>
</dbReference>
<name>A0A1B7XEU8_9BACT</name>
<dbReference type="Proteomes" id="UP000091979">
    <property type="component" value="Unassembled WGS sequence"/>
</dbReference>
<dbReference type="OrthoDB" id="9813612at2"/>
<proteinExistence type="predicted"/>
<dbReference type="PATRIC" id="fig|1560234.3.peg.3369"/>
<dbReference type="Gene3D" id="3.90.1150.10">
    <property type="entry name" value="Aspartate Aminotransferase, domain 1"/>
    <property type="match status" value="1"/>
</dbReference>
<comment type="caution">
    <text evidence="4">The sequence shown here is derived from an EMBL/GenBank/DDBJ whole genome shotgun (WGS) entry which is preliminary data.</text>
</comment>
<evidence type="ECO:0000313" key="4">
    <source>
        <dbReference type="EMBL" id="OBQ52704.1"/>
    </source>
</evidence>
<dbReference type="InterPro" id="IPR004839">
    <property type="entry name" value="Aminotransferase_I/II_large"/>
</dbReference>
<keyword evidence="5" id="KW-1185">Reference proteome</keyword>
<dbReference type="Gene3D" id="3.40.640.10">
    <property type="entry name" value="Type I PLP-dependent aspartate aminotransferase-like (Major domain)"/>
    <property type="match status" value="1"/>
</dbReference>
<dbReference type="InterPro" id="IPR015422">
    <property type="entry name" value="PyrdxlP-dep_Trfase_small"/>
</dbReference>
<evidence type="ECO:0000313" key="5">
    <source>
        <dbReference type="Proteomes" id="UP000091979"/>
    </source>
</evidence>
<dbReference type="GO" id="GO:0030170">
    <property type="term" value="F:pyridoxal phosphate binding"/>
    <property type="evidence" value="ECO:0007669"/>
    <property type="project" value="InterPro"/>
</dbReference>
<dbReference type="InterPro" id="IPR015424">
    <property type="entry name" value="PyrdxlP-dep_Trfase"/>
</dbReference>
<dbReference type="AlphaFoldDB" id="A0A1B7XEU8"/>